<dbReference type="AlphaFoldDB" id="A0A7X0KT67"/>
<keyword evidence="3" id="KW-0540">Nuclease</keyword>
<dbReference type="GO" id="GO:0004540">
    <property type="term" value="F:RNA nuclease activity"/>
    <property type="evidence" value="ECO:0007669"/>
    <property type="project" value="InterPro"/>
</dbReference>
<dbReference type="GO" id="GO:0000166">
    <property type="term" value="F:nucleotide binding"/>
    <property type="evidence" value="ECO:0007669"/>
    <property type="project" value="UniProtKB-KW"/>
</dbReference>
<dbReference type="InterPro" id="IPR008201">
    <property type="entry name" value="HepT-like"/>
</dbReference>
<evidence type="ECO:0000256" key="5">
    <source>
        <dbReference type="ARBA" id="ARBA00022801"/>
    </source>
</evidence>
<evidence type="ECO:0000256" key="1">
    <source>
        <dbReference type="ARBA" id="ARBA00022553"/>
    </source>
</evidence>
<accession>A0A7X0KT67</accession>
<evidence type="ECO:0000256" key="4">
    <source>
        <dbReference type="ARBA" id="ARBA00022741"/>
    </source>
</evidence>
<dbReference type="RefSeq" id="WP_221446515.1">
    <property type="nucleotide sequence ID" value="NZ_BAAAJR010000008.1"/>
</dbReference>
<evidence type="ECO:0000313" key="7">
    <source>
        <dbReference type="Proteomes" id="UP000537775"/>
    </source>
</evidence>
<reference evidence="6 7" key="1">
    <citation type="submission" date="2020-08" db="EMBL/GenBank/DDBJ databases">
        <title>Sequencing the genomes of 1000 actinobacteria strains.</title>
        <authorList>
            <person name="Klenk H.-P."/>
        </authorList>
    </citation>
    <scope>NUCLEOTIDE SEQUENCE [LARGE SCALE GENOMIC DNA]</scope>
    <source>
        <strain evidence="6 7">DSM 12511</strain>
    </source>
</reference>
<keyword evidence="4" id="KW-0547">Nucleotide-binding</keyword>
<gene>
    <name evidence="6" type="ORF">HD594_000046</name>
</gene>
<sequence length="89" mass="9868">MSSLTSPDPDLVDMAEDAVERNLQIIGEAVVHLPAEIADAHTEIPWMQIRGFRNILVHQHFGVDTETVRDVVESHLPPLAAALRAHLKD</sequence>
<evidence type="ECO:0000256" key="2">
    <source>
        <dbReference type="ARBA" id="ARBA00022649"/>
    </source>
</evidence>
<evidence type="ECO:0000256" key="3">
    <source>
        <dbReference type="ARBA" id="ARBA00022722"/>
    </source>
</evidence>
<keyword evidence="5" id="KW-0378">Hydrolase</keyword>
<keyword evidence="2" id="KW-1277">Toxin-antitoxin system</keyword>
<organism evidence="6 7">
    <name type="scientific">Microbacterium thalassium</name>
    <dbReference type="NCBI Taxonomy" id="362649"/>
    <lineage>
        <taxon>Bacteria</taxon>
        <taxon>Bacillati</taxon>
        <taxon>Actinomycetota</taxon>
        <taxon>Actinomycetes</taxon>
        <taxon>Micrococcales</taxon>
        <taxon>Microbacteriaceae</taxon>
        <taxon>Microbacterium</taxon>
    </lineage>
</organism>
<dbReference type="InterPro" id="IPR051813">
    <property type="entry name" value="HepT_RNase_toxin"/>
</dbReference>
<comment type="caution">
    <text evidence="6">The sequence shown here is derived from an EMBL/GenBank/DDBJ whole genome shotgun (WGS) entry which is preliminary data.</text>
</comment>
<protein>
    <submittedName>
        <fullName evidence="6">Uncharacterized protein with HEPN domain</fullName>
    </submittedName>
</protein>
<dbReference type="PANTHER" id="PTHR34139">
    <property type="entry name" value="UPF0331 PROTEIN MJ0127"/>
    <property type="match status" value="1"/>
</dbReference>
<name>A0A7X0KT67_9MICO</name>
<dbReference type="GO" id="GO:0110001">
    <property type="term" value="C:toxin-antitoxin complex"/>
    <property type="evidence" value="ECO:0007669"/>
    <property type="project" value="InterPro"/>
</dbReference>
<keyword evidence="1" id="KW-0597">Phosphoprotein</keyword>
<dbReference type="Pfam" id="PF01934">
    <property type="entry name" value="HepT-like"/>
    <property type="match status" value="1"/>
</dbReference>
<dbReference type="EMBL" id="JACHML010000001">
    <property type="protein sequence ID" value="MBB6389733.1"/>
    <property type="molecule type" value="Genomic_DNA"/>
</dbReference>
<dbReference type="GO" id="GO:0016787">
    <property type="term" value="F:hydrolase activity"/>
    <property type="evidence" value="ECO:0007669"/>
    <property type="project" value="UniProtKB-KW"/>
</dbReference>
<proteinExistence type="predicted"/>
<dbReference type="PANTHER" id="PTHR34139:SF1">
    <property type="entry name" value="RNASE MJ1380-RELATED"/>
    <property type="match status" value="1"/>
</dbReference>
<dbReference type="Proteomes" id="UP000537775">
    <property type="component" value="Unassembled WGS sequence"/>
</dbReference>
<keyword evidence="7" id="KW-1185">Reference proteome</keyword>
<evidence type="ECO:0000313" key="6">
    <source>
        <dbReference type="EMBL" id="MBB6389733.1"/>
    </source>
</evidence>